<accession>A0ABW9Y0U6</accession>
<dbReference type="SUPFAM" id="SSF52172">
    <property type="entry name" value="CheY-like"/>
    <property type="match status" value="1"/>
</dbReference>
<comment type="caution">
    <text evidence="8">The sequence shown here is derived from an EMBL/GenBank/DDBJ whole genome shotgun (WGS) entry which is preliminary data.</text>
</comment>
<dbReference type="Pfam" id="PF00072">
    <property type="entry name" value="Response_reg"/>
    <property type="match status" value="1"/>
</dbReference>
<evidence type="ECO:0000313" key="9">
    <source>
        <dbReference type="Proteomes" id="UP000665561"/>
    </source>
</evidence>
<proteinExistence type="predicted"/>
<evidence type="ECO:0000259" key="6">
    <source>
        <dbReference type="PROSITE" id="PS01124"/>
    </source>
</evidence>
<feature type="domain" description="HTH araC/xylS-type" evidence="6">
    <location>
        <begin position="437"/>
        <end position="535"/>
    </location>
</feature>
<protein>
    <submittedName>
        <fullName evidence="8">Response regulator</fullName>
    </submittedName>
</protein>
<feature type="domain" description="Response regulatory" evidence="7">
    <location>
        <begin position="3"/>
        <end position="119"/>
    </location>
</feature>
<dbReference type="SUPFAM" id="SSF46689">
    <property type="entry name" value="Homeodomain-like"/>
    <property type="match status" value="2"/>
</dbReference>
<dbReference type="CDD" id="cd17536">
    <property type="entry name" value="REC_YesN-like"/>
    <property type="match status" value="1"/>
</dbReference>
<feature type="region of interest" description="Disordered" evidence="5">
    <location>
        <begin position="535"/>
        <end position="561"/>
    </location>
</feature>
<keyword evidence="1" id="KW-0805">Transcription regulation</keyword>
<name>A0ABW9Y0U6_9BACL</name>
<evidence type="ECO:0000256" key="4">
    <source>
        <dbReference type="PROSITE-ProRule" id="PRU00169"/>
    </source>
</evidence>
<dbReference type="SMART" id="SM00448">
    <property type="entry name" value="REC"/>
    <property type="match status" value="1"/>
</dbReference>
<evidence type="ECO:0000256" key="5">
    <source>
        <dbReference type="SAM" id="MobiDB-lite"/>
    </source>
</evidence>
<evidence type="ECO:0000259" key="7">
    <source>
        <dbReference type="PROSITE" id="PS50110"/>
    </source>
</evidence>
<dbReference type="PANTHER" id="PTHR43280">
    <property type="entry name" value="ARAC-FAMILY TRANSCRIPTIONAL REGULATOR"/>
    <property type="match status" value="1"/>
</dbReference>
<dbReference type="PROSITE" id="PS00041">
    <property type="entry name" value="HTH_ARAC_FAMILY_1"/>
    <property type="match status" value="1"/>
</dbReference>
<dbReference type="EMBL" id="JAAAMV010000034">
    <property type="protein sequence ID" value="NBD28032.1"/>
    <property type="molecule type" value="Genomic_DNA"/>
</dbReference>
<dbReference type="SMART" id="SM00342">
    <property type="entry name" value="HTH_ARAC"/>
    <property type="match status" value="1"/>
</dbReference>
<evidence type="ECO:0000256" key="1">
    <source>
        <dbReference type="ARBA" id="ARBA00023015"/>
    </source>
</evidence>
<evidence type="ECO:0000256" key="2">
    <source>
        <dbReference type="ARBA" id="ARBA00023125"/>
    </source>
</evidence>
<dbReference type="InterPro" id="IPR018062">
    <property type="entry name" value="HTH_AraC-typ_CS"/>
</dbReference>
<reference evidence="8 9" key="1">
    <citation type="submission" date="2020-01" db="EMBL/GenBank/DDBJ databases">
        <title>Paenibacillus soybeanensis sp. nov. isolated from the nodules of soybean (Glycine max(L.) Merr).</title>
        <authorList>
            <person name="Wang H."/>
        </authorList>
    </citation>
    <scope>NUCLEOTIDE SEQUENCE [LARGE SCALE GENOMIC DNA]</scope>
    <source>
        <strain evidence="8 9">T1</strain>
    </source>
</reference>
<organism evidence="8 9">
    <name type="scientific">Paenibacillus glycinis</name>
    <dbReference type="NCBI Taxonomy" id="2697035"/>
    <lineage>
        <taxon>Bacteria</taxon>
        <taxon>Bacillati</taxon>
        <taxon>Bacillota</taxon>
        <taxon>Bacilli</taxon>
        <taxon>Bacillales</taxon>
        <taxon>Paenibacillaceae</taxon>
        <taxon>Paenibacillus</taxon>
    </lineage>
</organism>
<evidence type="ECO:0000256" key="3">
    <source>
        <dbReference type="ARBA" id="ARBA00023163"/>
    </source>
</evidence>
<dbReference type="Proteomes" id="UP000665561">
    <property type="component" value="Unassembled WGS sequence"/>
</dbReference>
<keyword evidence="9" id="KW-1185">Reference proteome</keyword>
<dbReference type="PROSITE" id="PS01124">
    <property type="entry name" value="HTH_ARAC_FAMILY_2"/>
    <property type="match status" value="1"/>
</dbReference>
<dbReference type="PANTHER" id="PTHR43280:SF2">
    <property type="entry name" value="HTH-TYPE TRANSCRIPTIONAL REGULATOR EXSA"/>
    <property type="match status" value="1"/>
</dbReference>
<evidence type="ECO:0000313" key="8">
    <source>
        <dbReference type="EMBL" id="NBD28032.1"/>
    </source>
</evidence>
<keyword evidence="3" id="KW-0804">Transcription</keyword>
<sequence length="561" mass="63323">MYRLLIVDDEEMITDGLYETLAGCELDLDLCKAYSGREALNWLHQTRVDVVLSDIRMPGIDGMQLMSIIKRNWPHCRVIFLTGYSDFDSVYRAIQTPGVQYLLKSEGYPKVIQAVVQAVAELDASLRVNDLVQRAQESLKTLEVLARGEYFRHLLHGANPAPNLVADFRKLSISLDADRPVYVAQGDLSHVSSRASSYANRHESAMAAMLLAESLLNGQVRVLGTIDRFGDPVWFIQPPADRAEGSEAEEGASVLPYLVGQFELIQQACLKNLDLTVAVTLGNCPSEWIRLSSAYDKIRRQRQTRTGDGAQMVQTVSLQASGCAKERSPRDKSDALSVHLDAGRRDEFLLLFDELTESERDGGAPYLLELYYTISLVFLSYINKWELENQVPGVSALMRRDEFASWKEAFGFLRTVATTLFELRSSGESNRAAEAILKVRAYIEEHLDEDLSLVRLAGYIHFNPSYVSRLFKQECGVNLSEYIESARIDRAKELLKNDKLKVLEIGVQVGYEASQSFTRFFKKAMGVTPQEYREASFNHSRSMRDSRLNAHRGDEEDTLRE</sequence>
<feature type="modified residue" description="4-aspartylphosphate" evidence="4">
    <location>
        <position position="54"/>
    </location>
</feature>
<gene>
    <name evidence="8" type="ORF">GT019_29560</name>
</gene>
<dbReference type="Pfam" id="PF12833">
    <property type="entry name" value="HTH_18"/>
    <property type="match status" value="1"/>
</dbReference>
<dbReference type="PROSITE" id="PS50110">
    <property type="entry name" value="RESPONSE_REGULATORY"/>
    <property type="match status" value="1"/>
</dbReference>
<keyword evidence="4" id="KW-0597">Phosphoprotein</keyword>
<dbReference type="InterPro" id="IPR009057">
    <property type="entry name" value="Homeodomain-like_sf"/>
</dbReference>
<dbReference type="PRINTS" id="PR00032">
    <property type="entry name" value="HTHARAC"/>
</dbReference>
<dbReference type="InterPro" id="IPR018060">
    <property type="entry name" value="HTH_AraC"/>
</dbReference>
<dbReference type="InterPro" id="IPR001789">
    <property type="entry name" value="Sig_transdc_resp-reg_receiver"/>
</dbReference>
<dbReference type="Gene3D" id="1.10.10.60">
    <property type="entry name" value="Homeodomain-like"/>
    <property type="match status" value="2"/>
</dbReference>
<dbReference type="InterPro" id="IPR011006">
    <property type="entry name" value="CheY-like_superfamily"/>
</dbReference>
<dbReference type="RefSeq" id="WP_161747054.1">
    <property type="nucleotide sequence ID" value="NZ_JAAAMV010000034.1"/>
</dbReference>
<dbReference type="InterPro" id="IPR020449">
    <property type="entry name" value="Tscrpt_reg_AraC-type_HTH"/>
</dbReference>
<keyword evidence="2" id="KW-0238">DNA-binding</keyword>
<dbReference type="Gene3D" id="3.40.50.2300">
    <property type="match status" value="1"/>
</dbReference>